<dbReference type="PANTHER" id="PTHR30344:SF1">
    <property type="entry name" value="6-PHOSPHOGLUCONOLACTONASE"/>
    <property type="match status" value="1"/>
</dbReference>
<feature type="region of interest" description="Disordered" evidence="2">
    <location>
        <begin position="1"/>
        <end position="22"/>
    </location>
</feature>
<evidence type="ECO:0000256" key="2">
    <source>
        <dbReference type="SAM" id="MobiDB-lite"/>
    </source>
</evidence>
<dbReference type="InterPro" id="IPR011048">
    <property type="entry name" value="Haem_d1_sf"/>
</dbReference>
<evidence type="ECO:0000256" key="1">
    <source>
        <dbReference type="ARBA" id="ARBA00005564"/>
    </source>
</evidence>
<dbReference type="RefSeq" id="WP_088642743.1">
    <property type="nucleotide sequence ID" value="NZ_JBFAMK010000009.1"/>
</dbReference>
<dbReference type="Proteomes" id="UP000197174">
    <property type="component" value="Unassembled WGS sequence"/>
</dbReference>
<dbReference type="GO" id="GO:0017057">
    <property type="term" value="F:6-phosphogluconolactonase activity"/>
    <property type="evidence" value="ECO:0007669"/>
    <property type="project" value="TreeGrafter"/>
</dbReference>
<evidence type="ECO:0000313" key="3">
    <source>
        <dbReference type="EMBL" id="OWV10762.1"/>
    </source>
</evidence>
<dbReference type="Gene3D" id="2.130.10.10">
    <property type="entry name" value="YVTN repeat-like/Quinoprotein amine dehydrogenase"/>
    <property type="match status" value="1"/>
</dbReference>
<dbReference type="PANTHER" id="PTHR30344">
    <property type="entry name" value="6-PHOSPHOGLUCONOLACTONASE-RELATED"/>
    <property type="match status" value="1"/>
</dbReference>
<dbReference type="SUPFAM" id="SSF51004">
    <property type="entry name" value="C-terminal (heme d1) domain of cytochrome cd1-nitrite reductase"/>
    <property type="match status" value="1"/>
</dbReference>
<accession>A0A246RR89</accession>
<comment type="similarity">
    <text evidence="1">Belongs to the cycloisomerase 2 family.</text>
</comment>
<dbReference type="Pfam" id="PF10282">
    <property type="entry name" value="Lactonase"/>
    <property type="match status" value="1"/>
</dbReference>
<proteinExistence type="inferred from homology"/>
<dbReference type="AlphaFoldDB" id="A0A246RR89"/>
<keyword evidence="4" id="KW-1185">Reference proteome</keyword>
<reference evidence="3 4" key="1">
    <citation type="submission" date="2017-03" db="EMBL/GenBank/DDBJ databases">
        <title>Whole genome sequence of Micromonospora wenchangensis, isolated from mangrove soil.</title>
        <authorList>
            <person name="Yang H."/>
        </authorList>
    </citation>
    <scope>NUCLEOTIDE SEQUENCE [LARGE SCALE GENOMIC DNA]</scope>
    <source>
        <strain evidence="3 4">CCTCC AA 2012002</strain>
    </source>
</reference>
<dbReference type="EMBL" id="MZMV01000007">
    <property type="protein sequence ID" value="OWV10762.1"/>
    <property type="molecule type" value="Genomic_DNA"/>
</dbReference>
<organism evidence="3 4">
    <name type="scientific">Micromonospora wenchangensis</name>
    <dbReference type="NCBI Taxonomy" id="1185415"/>
    <lineage>
        <taxon>Bacteria</taxon>
        <taxon>Bacillati</taxon>
        <taxon>Actinomycetota</taxon>
        <taxon>Actinomycetes</taxon>
        <taxon>Micromonosporales</taxon>
        <taxon>Micromonosporaceae</taxon>
        <taxon>Micromonospora</taxon>
    </lineage>
</organism>
<dbReference type="InterPro" id="IPR019405">
    <property type="entry name" value="Lactonase_7-beta_prop"/>
</dbReference>
<comment type="caution">
    <text evidence="3">The sequence shown here is derived from an EMBL/GenBank/DDBJ whole genome shotgun (WGS) entry which is preliminary data.</text>
</comment>
<dbReference type="OrthoDB" id="9790815at2"/>
<dbReference type="InterPro" id="IPR050282">
    <property type="entry name" value="Cycloisomerase_2"/>
</dbReference>
<protein>
    <submittedName>
        <fullName evidence="3">3-carboxymuconate cyclase</fullName>
    </submittedName>
</protein>
<dbReference type="InterPro" id="IPR015943">
    <property type="entry name" value="WD40/YVTN_repeat-like_dom_sf"/>
</dbReference>
<name>A0A246RR89_9ACTN</name>
<gene>
    <name evidence="3" type="ORF">B5D80_05860</name>
</gene>
<sequence>MPAADRGKPGSDGGIRRRGGSVTGTIVHIGGYTADTGGRGEGIVAARRDPESGELTPLGTVAVTPAPSFLVRHPSRPVLYAVNELPEGQVSAFAVGPDGGLTPLGVRSTGGAEPAHLAVAPDGGHLFVANYGGGSVAVLPLDGQGVPGERTDLVVHQGHGPDPQRQEQAHCHMVSPDPGTGPLLAVDLGTDSVYRYDLDAATGRLTPRAPRVHAVAGTGPRHLARHPDGRRCWLAGELDATVTAYELTADGALHQRGRVDASGRAGHVQPSEITVGPDGRFLYLGNRGVGTVAVFALDGELPRLVDEVDTGGEWPRHFAFAGRHLYVADERADMIRVFWVDPESGVPSPVGEPVPTGSPTCVLP</sequence>
<feature type="region of interest" description="Disordered" evidence="2">
    <location>
        <begin position="345"/>
        <end position="364"/>
    </location>
</feature>
<evidence type="ECO:0000313" key="4">
    <source>
        <dbReference type="Proteomes" id="UP000197174"/>
    </source>
</evidence>